<proteinExistence type="predicted"/>
<dbReference type="GeneID" id="92357760"/>
<dbReference type="Proteomes" id="UP000674143">
    <property type="component" value="Chromosome 22"/>
</dbReference>
<evidence type="ECO:0000256" key="1">
    <source>
        <dbReference type="SAM" id="MobiDB-lite"/>
    </source>
</evidence>
<dbReference type="RefSeq" id="XP_067063285.1">
    <property type="nucleotide sequence ID" value="XM_067203826.1"/>
</dbReference>
<name>A0A836H463_9TRYP</name>
<dbReference type="AlphaFoldDB" id="A0A836H463"/>
<comment type="caution">
    <text evidence="2">The sequence shown here is derived from an EMBL/GenBank/DDBJ whole genome shotgun (WGS) entry which is preliminary data.</text>
</comment>
<evidence type="ECO:0000313" key="2">
    <source>
        <dbReference type="EMBL" id="KAG5479192.1"/>
    </source>
</evidence>
<organism evidence="2 3">
    <name type="scientific">Leishmania orientalis</name>
    <dbReference type="NCBI Taxonomy" id="2249476"/>
    <lineage>
        <taxon>Eukaryota</taxon>
        <taxon>Discoba</taxon>
        <taxon>Euglenozoa</taxon>
        <taxon>Kinetoplastea</taxon>
        <taxon>Metakinetoplastina</taxon>
        <taxon>Trypanosomatida</taxon>
        <taxon>Trypanosomatidae</taxon>
        <taxon>Leishmaniinae</taxon>
        <taxon>Leishmania</taxon>
    </lineage>
</organism>
<keyword evidence="3" id="KW-1185">Reference proteome</keyword>
<reference evidence="2 3" key="1">
    <citation type="submission" date="2021-02" db="EMBL/GenBank/DDBJ databases">
        <title>Leishmania (Mundinia) orientalis Genome sequencing and assembly.</title>
        <authorList>
            <person name="Almutairi H."/>
            <person name="Gatherer D."/>
        </authorList>
    </citation>
    <scope>NUCLEOTIDE SEQUENCE [LARGE SCALE GENOMIC DNA]</scope>
    <source>
        <strain evidence="2">LSCM4</strain>
    </source>
</reference>
<sequence length="384" mass="42816">MRRKQYVKASSSHSSLSAPTRRSGLRHSFEERLSPRRFPNTHAMPPLGARNASPGGRDRGVSRTLDSSVMGSLVDTSVSDVPESNPVSLSPQQEALRSRADHLAKRLRQTQAQEVRQRSFLAGEAVARLEDMMRRHVAYVDIAASCAHLQASRHAQAQAKAQQAQRWELRILQDTLSDTVDEEKKRRKDIEQTQLSVRRSLAQLHGAEVQPLQLREAVFRLIRGEEVRRSFLHREETRAVEAMGIPHFTPLSCVSAPAEATVNLGGGGRVAAKQSITELSKLDLMALQRCPFQCAADCPFMPQRIRQLGQRWATAGGSSKKMHGTTASAQRHLRGASPSPVAHSSWQWRASGLQITEVGKQRVRNAMRIRHYSATTKFLPTLRL</sequence>
<gene>
    <name evidence="2" type="ORF">LSCM4_01781</name>
</gene>
<dbReference type="KEGG" id="loi:92357760"/>
<dbReference type="EMBL" id="JAFHLR010000022">
    <property type="protein sequence ID" value="KAG5479192.1"/>
    <property type="molecule type" value="Genomic_DNA"/>
</dbReference>
<feature type="region of interest" description="Disordered" evidence="1">
    <location>
        <begin position="316"/>
        <end position="343"/>
    </location>
</feature>
<accession>A0A836H463</accession>
<evidence type="ECO:0000313" key="3">
    <source>
        <dbReference type="Proteomes" id="UP000674143"/>
    </source>
</evidence>
<protein>
    <submittedName>
        <fullName evidence="2">Uncharacterized protein</fullName>
    </submittedName>
</protein>
<feature type="region of interest" description="Disordered" evidence="1">
    <location>
        <begin position="1"/>
        <end position="71"/>
    </location>
</feature>
<dbReference type="SMR" id="A0A836H463"/>